<reference evidence="2" key="1">
    <citation type="journal article" date="2018" name="Gigascience">
        <title>Genome assembly of the Pink Ipe (Handroanthus impetiginosus, Bignoniaceae), a highly valued, ecologically keystone Neotropical timber forest tree.</title>
        <authorList>
            <person name="Silva-Junior O.B."/>
            <person name="Grattapaglia D."/>
            <person name="Novaes E."/>
            <person name="Collevatti R.G."/>
        </authorList>
    </citation>
    <scope>NUCLEOTIDE SEQUENCE [LARGE SCALE GENOMIC DNA]</scope>
    <source>
        <strain evidence="2">cv. UFG-1</strain>
    </source>
</reference>
<dbReference type="Proteomes" id="UP000231279">
    <property type="component" value="Unassembled WGS sequence"/>
</dbReference>
<evidence type="ECO:0000313" key="1">
    <source>
        <dbReference type="EMBL" id="PIN09837.1"/>
    </source>
</evidence>
<accession>A0A2G9GX31</accession>
<sequence>MRKSHKIHLKHSDFATPRYGFAQIPCLYFKIPSQHQTLYGFGFLLQINIATSTSICVRHEKYEYHILNLMMNLVKGLQMLK</sequence>
<gene>
    <name evidence="1" type="ORF">CDL12_17579</name>
</gene>
<name>A0A2G9GX31_9LAMI</name>
<organism evidence="1 2">
    <name type="scientific">Handroanthus impetiginosus</name>
    <dbReference type="NCBI Taxonomy" id="429701"/>
    <lineage>
        <taxon>Eukaryota</taxon>
        <taxon>Viridiplantae</taxon>
        <taxon>Streptophyta</taxon>
        <taxon>Embryophyta</taxon>
        <taxon>Tracheophyta</taxon>
        <taxon>Spermatophyta</taxon>
        <taxon>Magnoliopsida</taxon>
        <taxon>eudicotyledons</taxon>
        <taxon>Gunneridae</taxon>
        <taxon>Pentapetalae</taxon>
        <taxon>asterids</taxon>
        <taxon>lamiids</taxon>
        <taxon>Lamiales</taxon>
        <taxon>Bignoniaceae</taxon>
        <taxon>Crescentiina</taxon>
        <taxon>Tabebuia alliance</taxon>
        <taxon>Handroanthus</taxon>
    </lineage>
</organism>
<dbReference type="EMBL" id="NKXS01003412">
    <property type="protein sequence ID" value="PIN09837.1"/>
    <property type="molecule type" value="Genomic_DNA"/>
</dbReference>
<comment type="caution">
    <text evidence="1">The sequence shown here is derived from an EMBL/GenBank/DDBJ whole genome shotgun (WGS) entry which is preliminary data.</text>
</comment>
<dbReference type="AlphaFoldDB" id="A0A2G9GX31"/>
<evidence type="ECO:0000313" key="2">
    <source>
        <dbReference type="Proteomes" id="UP000231279"/>
    </source>
</evidence>
<protein>
    <submittedName>
        <fullName evidence="1">Uncharacterized protein</fullName>
    </submittedName>
</protein>
<proteinExistence type="predicted"/>
<keyword evidence="2" id="KW-1185">Reference proteome</keyword>